<protein>
    <recommendedName>
        <fullName evidence="8">Porphobilinogen deaminase</fullName>
        <shortName evidence="8">PBG</shortName>
        <ecNumber evidence="8">2.5.1.61</ecNumber>
    </recommendedName>
    <alternativeName>
        <fullName evidence="8">Hydroxymethylbilane synthase</fullName>
        <shortName evidence="8">HMBS</shortName>
    </alternativeName>
    <alternativeName>
        <fullName evidence="8">Pre-uroporphyrinogen synthase</fullName>
    </alternativeName>
</protein>
<feature type="modified residue" description="S-(dipyrrolylmethanemethyl)cysteine" evidence="8">
    <location>
        <position position="244"/>
    </location>
</feature>
<comment type="caution">
    <text evidence="11">The sequence shown here is derived from an EMBL/GenBank/DDBJ whole genome shotgun (WGS) entry which is preliminary data.</text>
</comment>
<dbReference type="SUPFAM" id="SSF53850">
    <property type="entry name" value="Periplasmic binding protein-like II"/>
    <property type="match status" value="1"/>
</dbReference>
<evidence type="ECO:0000259" key="10">
    <source>
        <dbReference type="Pfam" id="PF03900"/>
    </source>
</evidence>
<dbReference type="PANTHER" id="PTHR11557:SF0">
    <property type="entry name" value="PORPHOBILINOGEN DEAMINASE"/>
    <property type="match status" value="1"/>
</dbReference>
<sequence length="313" mass="33856">MRTFVVGTRQSHLAMTQTGHVIAALESICREQGLPYTFEVKKIVTKGDRILDVTLSKVGGKGLFVKEIEQALMDGEIDMAVHSMKDVPSELPEGFVLGAVPEREDPRDCLISRVADSLDSLPPGAKIGTSSLRRSSQLKAYRPDLQVEWIRGNIESRMRKLETDGFDAVILAAAGLHRVGWQDQITAYIPEDISIPAVGQGALGIECREDDREALSLLSRLHHAETAQCVEAERAFLARLNGGCQVPLGAYAELRQIEGKPVIELSGMVGSPDGQTLLREKQSGTEPAKLGIQVADKLLAQGAAAILDEVRGG</sequence>
<dbReference type="InterPro" id="IPR022417">
    <property type="entry name" value="Porphobilin_deaminase_N"/>
</dbReference>
<dbReference type="Pfam" id="PF03900">
    <property type="entry name" value="Porphobil_deamC"/>
    <property type="match status" value="1"/>
</dbReference>
<comment type="catalytic activity">
    <reaction evidence="7 8">
        <text>4 porphobilinogen + H2O = hydroxymethylbilane + 4 NH4(+)</text>
        <dbReference type="Rhea" id="RHEA:13185"/>
        <dbReference type="ChEBI" id="CHEBI:15377"/>
        <dbReference type="ChEBI" id="CHEBI:28938"/>
        <dbReference type="ChEBI" id="CHEBI:57845"/>
        <dbReference type="ChEBI" id="CHEBI:58126"/>
        <dbReference type="EC" id="2.5.1.61"/>
    </reaction>
</comment>
<dbReference type="Gene3D" id="3.40.190.10">
    <property type="entry name" value="Periplasmic binding protein-like II"/>
    <property type="match status" value="2"/>
</dbReference>
<dbReference type="FunFam" id="3.40.190.10:FF:000005">
    <property type="entry name" value="Porphobilinogen deaminase"/>
    <property type="match status" value="1"/>
</dbReference>
<dbReference type="SUPFAM" id="SSF54782">
    <property type="entry name" value="Porphobilinogen deaminase (hydroxymethylbilane synthase), C-terminal domain"/>
    <property type="match status" value="1"/>
</dbReference>
<evidence type="ECO:0000259" key="9">
    <source>
        <dbReference type="Pfam" id="PF01379"/>
    </source>
</evidence>
<evidence type="ECO:0000256" key="1">
    <source>
        <dbReference type="ARBA" id="ARBA00002869"/>
    </source>
</evidence>
<evidence type="ECO:0000256" key="6">
    <source>
        <dbReference type="ARBA" id="ARBA00023244"/>
    </source>
</evidence>
<dbReference type="PRINTS" id="PR00151">
    <property type="entry name" value="PORPHBDMNASE"/>
</dbReference>
<dbReference type="CDD" id="cd13646">
    <property type="entry name" value="PBP2_EcHMBS_like"/>
    <property type="match status" value="1"/>
</dbReference>
<dbReference type="InterPro" id="IPR022419">
    <property type="entry name" value="Porphobilin_deaminase_cofac_BS"/>
</dbReference>
<reference evidence="11" key="1">
    <citation type="submission" date="2021-04" db="EMBL/GenBank/DDBJ databases">
        <title>Draft genome sequence of Xylanibacillus composti strain K13.</title>
        <authorList>
            <person name="Uke A."/>
            <person name="Chhe C."/>
            <person name="Baramee S."/>
            <person name="Kosugi A."/>
        </authorList>
    </citation>
    <scope>NUCLEOTIDE SEQUENCE</scope>
    <source>
        <strain evidence="11">K13</strain>
    </source>
</reference>
<dbReference type="HAMAP" id="MF_00260">
    <property type="entry name" value="Porphobil_deam"/>
    <property type="match status" value="1"/>
</dbReference>
<dbReference type="InterPro" id="IPR000860">
    <property type="entry name" value="HemC"/>
</dbReference>
<dbReference type="Pfam" id="PF01379">
    <property type="entry name" value="Porphobil_deam"/>
    <property type="match status" value="1"/>
</dbReference>
<comment type="function">
    <text evidence="1 8">Tetrapolymerization of the monopyrrole PBG into the hydroxymethylbilane pre-uroporphyrinogen in several discrete steps.</text>
</comment>
<gene>
    <name evidence="8 11" type="primary">hemC</name>
    <name evidence="11" type="ORF">XYCOK13_30220</name>
</gene>
<dbReference type="Gene3D" id="3.30.160.40">
    <property type="entry name" value="Porphobilinogen deaminase, C-terminal domain"/>
    <property type="match status" value="1"/>
</dbReference>
<proteinExistence type="inferred from homology"/>
<evidence type="ECO:0000313" key="11">
    <source>
        <dbReference type="EMBL" id="GIQ70198.1"/>
    </source>
</evidence>
<comment type="pathway">
    <text evidence="2">Porphyrin-containing compound metabolism; protoporphyrin-IX biosynthesis; coproporphyrinogen-III from 5-aminolevulinate: step 2/4.</text>
</comment>
<name>A0A8J4H3B5_9BACL</name>
<feature type="domain" description="Porphobilinogen deaminase C-terminal" evidence="10">
    <location>
        <begin position="228"/>
        <end position="299"/>
    </location>
</feature>
<dbReference type="FunFam" id="3.40.190.10:FF:000004">
    <property type="entry name" value="Porphobilinogen deaminase"/>
    <property type="match status" value="1"/>
</dbReference>
<dbReference type="GO" id="GO:0006782">
    <property type="term" value="P:protoporphyrinogen IX biosynthetic process"/>
    <property type="evidence" value="ECO:0007669"/>
    <property type="project" value="UniProtKB-UniRule"/>
</dbReference>
<dbReference type="AlphaFoldDB" id="A0A8J4H3B5"/>
<keyword evidence="6 8" id="KW-0627">Porphyrin biosynthesis</keyword>
<keyword evidence="12" id="KW-1185">Reference proteome</keyword>
<comment type="miscellaneous">
    <text evidence="8">The porphobilinogen subunits are added to the dipyrromethane group.</text>
</comment>
<feature type="domain" description="Porphobilinogen deaminase N-terminal" evidence="9">
    <location>
        <begin position="5"/>
        <end position="214"/>
    </location>
</feature>
<evidence type="ECO:0000256" key="3">
    <source>
        <dbReference type="ARBA" id="ARBA00005638"/>
    </source>
</evidence>
<comment type="similarity">
    <text evidence="3 8">Belongs to the HMBS family.</text>
</comment>
<dbReference type="RefSeq" id="WP_213412962.1">
    <property type="nucleotide sequence ID" value="NZ_BOVK01000041.1"/>
</dbReference>
<dbReference type="FunFam" id="3.30.160.40:FF:000001">
    <property type="entry name" value="Porphobilinogen deaminase"/>
    <property type="match status" value="1"/>
</dbReference>
<dbReference type="PIRSF" id="PIRSF001438">
    <property type="entry name" value="4pyrrol_synth_OHMeBilane_synth"/>
    <property type="match status" value="1"/>
</dbReference>
<dbReference type="NCBIfam" id="TIGR00212">
    <property type="entry name" value="hemC"/>
    <property type="match status" value="1"/>
</dbReference>
<evidence type="ECO:0000256" key="2">
    <source>
        <dbReference type="ARBA" id="ARBA00004735"/>
    </source>
</evidence>
<keyword evidence="5 8" id="KW-0808">Transferase</keyword>
<dbReference type="GO" id="GO:0005737">
    <property type="term" value="C:cytoplasm"/>
    <property type="evidence" value="ECO:0007669"/>
    <property type="project" value="UniProtKB-UniRule"/>
</dbReference>
<dbReference type="Proteomes" id="UP000677918">
    <property type="component" value="Unassembled WGS sequence"/>
</dbReference>
<evidence type="ECO:0000256" key="8">
    <source>
        <dbReference type="HAMAP-Rule" id="MF_00260"/>
    </source>
</evidence>
<dbReference type="GO" id="GO:0004418">
    <property type="term" value="F:hydroxymethylbilane synthase activity"/>
    <property type="evidence" value="ECO:0007669"/>
    <property type="project" value="UniProtKB-UniRule"/>
</dbReference>
<dbReference type="EMBL" id="BOVK01000041">
    <property type="protein sequence ID" value="GIQ70198.1"/>
    <property type="molecule type" value="Genomic_DNA"/>
</dbReference>
<dbReference type="PROSITE" id="PS00533">
    <property type="entry name" value="PORPHOBILINOGEN_DEAM"/>
    <property type="match status" value="1"/>
</dbReference>
<evidence type="ECO:0000256" key="5">
    <source>
        <dbReference type="ARBA" id="ARBA00022679"/>
    </source>
</evidence>
<evidence type="ECO:0000313" key="12">
    <source>
        <dbReference type="Proteomes" id="UP000677918"/>
    </source>
</evidence>
<comment type="subunit">
    <text evidence="4 8">Monomer.</text>
</comment>
<comment type="cofactor">
    <cofactor evidence="8">
        <name>dipyrromethane</name>
        <dbReference type="ChEBI" id="CHEBI:60342"/>
    </cofactor>
    <text evidence="8">Binds 1 dipyrromethane group covalently.</text>
</comment>
<evidence type="ECO:0000256" key="4">
    <source>
        <dbReference type="ARBA" id="ARBA00011245"/>
    </source>
</evidence>
<evidence type="ECO:0000256" key="7">
    <source>
        <dbReference type="ARBA" id="ARBA00048169"/>
    </source>
</evidence>
<dbReference type="InterPro" id="IPR022418">
    <property type="entry name" value="Porphobilinogen_deaminase_C"/>
</dbReference>
<dbReference type="EC" id="2.5.1.61" evidence="8"/>
<dbReference type="InterPro" id="IPR036803">
    <property type="entry name" value="Porphobilinogen_deaminase_C_sf"/>
</dbReference>
<organism evidence="11 12">
    <name type="scientific">Xylanibacillus composti</name>
    <dbReference type="NCBI Taxonomy" id="1572762"/>
    <lineage>
        <taxon>Bacteria</taxon>
        <taxon>Bacillati</taxon>
        <taxon>Bacillota</taxon>
        <taxon>Bacilli</taxon>
        <taxon>Bacillales</taxon>
        <taxon>Paenibacillaceae</taxon>
        <taxon>Xylanibacillus</taxon>
    </lineage>
</organism>
<accession>A0A8J4H3B5</accession>
<dbReference type="PANTHER" id="PTHR11557">
    <property type="entry name" value="PORPHOBILINOGEN DEAMINASE"/>
    <property type="match status" value="1"/>
</dbReference>